<dbReference type="EMBL" id="DVAD01000012">
    <property type="protein sequence ID" value="HIJ99589.1"/>
    <property type="molecule type" value="Genomic_DNA"/>
</dbReference>
<evidence type="ECO:0000313" key="3">
    <source>
        <dbReference type="Proteomes" id="UP000604391"/>
    </source>
</evidence>
<dbReference type="PANTHER" id="PTHR23419">
    <property type="entry name" value="DIVALENT CATION TOLERANCE CUTA-RELATED"/>
    <property type="match status" value="1"/>
</dbReference>
<keyword evidence="3" id="KW-1185">Reference proteome</keyword>
<evidence type="ECO:0000313" key="2">
    <source>
        <dbReference type="EMBL" id="HIJ99589.1"/>
    </source>
</evidence>
<dbReference type="GO" id="GO:0010038">
    <property type="term" value="P:response to metal ion"/>
    <property type="evidence" value="ECO:0007669"/>
    <property type="project" value="InterPro"/>
</dbReference>
<comment type="caution">
    <text evidence="2">The sequence shown here is derived from an EMBL/GenBank/DDBJ whole genome shotgun (WGS) entry which is preliminary data.</text>
</comment>
<dbReference type="InterPro" id="IPR004323">
    <property type="entry name" value="Ion_tolerance_CutA"/>
</dbReference>
<name>A0A832UTR5_9ARCH</name>
<dbReference type="SUPFAM" id="SSF54913">
    <property type="entry name" value="GlnB-like"/>
    <property type="match status" value="1"/>
</dbReference>
<dbReference type="GO" id="GO:0005507">
    <property type="term" value="F:copper ion binding"/>
    <property type="evidence" value="ECO:0007669"/>
    <property type="project" value="TreeGrafter"/>
</dbReference>
<accession>A0A832UTR5</accession>
<dbReference type="InterPro" id="IPR015867">
    <property type="entry name" value="N-reg_PII/ATP_PRibTrfase_C"/>
</dbReference>
<protein>
    <submittedName>
        <fullName evidence="2">Divalent-cation tolerance protein CutA</fullName>
    </submittedName>
</protein>
<sequence length="97" mass="11313">MIYTTTRNKEDAKKIGKTLVEEGLAFCVNIIPNCSSIYFWKGKMEESDEAVLIIKTQENFEGVQKRIDELHNYEVPEILKINIDDLNKKYLDWSSQP</sequence>
<organism evidence="2 3">
    <name type="scientific">Candidatus Undinarchaeum marinum</name>
    <dbReference type="NCBI Taxonomy" id="2756141"/>
    <lineage>
        <taxon>Archaea</taxon>
        <taxon>Candidatus Undinarchaeota</taxon>
        <taxon>Candidatus Undinarchaeia</taxon>
        <taxon>Candidatus Undinarchaeales</taxon>
        <taxon>Candidatus Undinarchaeaceae</taxon>
        <taxon>Candidatus Undinarchaeum</taxon>
    </lineage>
</organism>
<proteinExistence type="inferred from homology"/>
<dbReference type="Pfam" id="PF03091">
    <property type="entry name" value="CutA1"/>
    <property type="match status" value="1"/>
</dbReference>
<evidence type="ECO:0000256" key="1">
    <source>
        <dbReference type="ARBA" id="ARBA00010169"/>
    </source>
</evidence>
<dbReference type="Gene3D" id="3.30.70.120">
    <property type="match status" value="1"/>
</dbReference>
<dbReference type="Proteomes" id="UP000604391">
    <property type="component" value="Unassembled WGS sequence"/>
</dbReference>
<gene>
    <name evidence="2" type="ORF">H1011_02080</name>
</gene>
<dbReference type="AlphaFoldDB" id="A0A832UTR5"/>
<dbReference type="PANTHER" id="PTHR23419:SF8">
    <property type="entry name" value="FI09726P"/>
    <property type="match status" value="1"/>
</dbReference>
<reference evidence="2 3" key="1">
    <citation type="journal article" name="Nat. Commun.">
        <title>Undinarchaeota illuminate DPANN phylogeny and the impact of gene transfer on archaeal evolution.</title>
        <authorList>
            <person name="Dombrowski N."/>
            <person name="Williams T.A."/>
            <person name="Sun J."/>
            <person name="Woodcroft B.J."/>
            <person name="Lee J.H."/>
            <person name="Minh B.Q."/>
            <person name="Rinke C."/>
            <person name="Spang A."/>
        </authorList>
    </citation>
    <scope>NUCLEOTIDE SEQUENCE [LARGE SCALE GENOMIC DNA]</scope>
    <source>
        <strain evidence="2">MAG_bin17</strain>
    </source>
</reference>
<dbReference type="InterPro" id="IPR011322">
    <property type="entry name" value="N-reg_PII-like_a/b"/>
</dbReference>
<comment type="similarity">
    <text evidence="1">Belongs to the CutA family.</text>
</comment>